<evidence type="ECO:0000313" key="3">
    <source>
        <dbReference type="Proteomes" id="UP000014461"/>
    </source>
</evidence>
<accession>R9PTU9</accession>
<dbReference type="OrthoDB" id="3322489at2"/>
<reference evidence="2" key="1">
    <citation type="journal article" date="2013" name="Genome Announc.">
        <title>Draft Genome Sequence of Agarivorans albus Strain MKT 106T, an Agarolytic Marine Bacterium.</title>
        <authorList>
            <person name="Yasuike M."/>
            <person name="Nakamura Y."/>
            <person name="Kai W."/>
            <person name="Fujiwara A."/>
            <person name="Fukui Y."/>
            <person name="Satomi M."/>
            <person name="Sano M."/>
        </authorList>
    </citation>
    <scope>NUCLEOTIDE SEQUENCE [LARGE SCALE GENOMIC DNA]</scope>
</reference>
<dbReference type="Gene3D" id="3.40.50.300">
    <property type="entry name" value="P-loop containing nucleotide triphosphate hydrolases"/>
    <property type="match status" value="1"/>
</dbReference>
<comment type="caution">
    <text evidence="2">The sequence shown here is derived from an EMBL/GenBank/DDBJ whole genome shotgun (WGS) entry which is preliminary data.</text>
</comment>
<dbReference type="SUPFAM" id="SSF52540">
    <property type="entry name" value="P-loop containing nucleoside triphosphate hydrolases"/>
    <property type="match status" value="1"/>
</dbReference>
<dbReference type="STRING" id="1331007.AALB_3131"/>
<keyword evidence="3" id="KW-1185">Reference proteome</keyword>
<dbReference type="PANTHER" id="PTHR43581">
    <property type="entry name" value="ATP/GTP PHOSPHATASE"/>
    <property type="match status" value="1"/>
</dbReference>
<dbReference type="InterPro" id="IPR027417">
    <property type="entry name" value="P-loop_NTPase"/>
</dbReference>
<dbReference type="InterPro" id="IPR041685">
    <property type="entry name" value="AAA_GajA/Old/RecF-like"/>
</dbReference>
<gene>
    <name evidence="2" type="ORF">AALB_3131</name>
</gene>
<dbReference type="AlphaFoldDB" id="R9PTU9"/>
<dbReference type="Proteomes" id="UP000014461">
    <property type="component" value="Unassembled WGS sequence"/>
</dbReference>
<dbReference type="RefSeq" id="WP_016402818.1">
    <property type="nucleotide sequence ID" value="NZ_BARX01000022.1"/>
</dbReference>
<feature type="domain" description="Endonuclease GajA/Old nuclease/RecF-like AAA" evidence="1">
    <location>
        <begin position="1"/>
        <end position="154"/>
    </location>
</feature>
<protein>
    <recommendedName>
        <fullName evidence="1">Endonuclease GajA/Old nuclease/RecF-like AAA domain-containing protein</fullName>
    </recommendedName>
</protein>
<dbReference type="Pfam" id="PF13175">
    <property type="entry name" value="AAA_15"/>
    <property type="match status" value="2"/>
</dbReference>
<organism evidence="2 3">
    <name type="scientific">Agarivorans albus MKT 106</name>
    <dbReference type="NCBI Taxonomy" id="1331007"/>
    <lineage>
        <taxon>Bacteria</taxon>
        <taxon>Pseudomonadati</taxon>
        <taxon>Pseudomonadota</taxon>
        <taxon>Gammaproteobacteria</taxon>
        <taxon>Alteromonadales</taxon>
        <taxon>Alteromonadaceae</taxon>
        <taxon>Agarivorans</taxon>
    </lineage>
</organism>
<dbReference type="PANTHER" id="PTHR43581:SF2">
    <property type="entry name" value="EXCINUCLEASE ATPASE SUBUNIT"/>
    <property type="match status" value="1"/>
</dbReference>
<feature type="domain" description="Endonuclease GajA/Old nuclease/RecF-like AAA" evidence="1">
    <location>
        <begin position="163"/>
        <end position="317"/>
    </location>
</feature>
<proteinExistence type="predicted"/>
<sequence>MKIENLRVRNFRTIGQEQTVDLTKGLTVVGPNSSGKTNILKAIEMIFTGFENKLGYETKSDKTFGVTTGQTTITVTFSGDVDGVDKDFFELYQELNNMLEEPKSSIDRFQLYLSFPNSEKPKYVFFTNEKRKPDTTKPFSRIQRQAVSLLLDKFVCHYVPSSKSIDDLYTSLLQPFIKRSVSRVLNDKLQEINESLSEISSHLDEQLKVAGLEHISSHFTLPNNSLEELIHKFEFHLSDPNKTAIDRKGMGIQASAILASFLWITKEEKKLDKNPIWLIEEPESYLHPELADSCHKMLEEINNEALLVTTTHSLGFVSQDPQRVVGTVNNGTETKVIKYDSYVEATTSIRKALGVRFSDFYNLGVSNIFVEGKSDREVFKWFLEKVPSDSEGGHEWPFVRKSEVLDFTGVAGMEGFMKATYEYIYSERPVVTVLDGDTAGDKTRRTLQQYFGNKSIPFQTKKDFVTLHDGFSLEGLFPHEWIIEVYDEHPNWFSDFDTDVEGKLKPFTVKTNNNKQQLRNYLVTKAENEDDFVWAARFKTVFDAVEKALETKNKAVYG</sequence>
<dbReference type="InterPro" id="IPR051396">
    <property type="entry name" value="Bact_Antivir_Def_Nuclease"/>
</dbReference>
<name>R9PTU9_AGAAL</name>
<dbReference type="EMBL" id="BARX01000022">
    <property type="protein sequence ID" value="GAD03051.1"/>
    <property type="molecule type" value="Genomic_DNA"/>
</dbReference>
<evidence type="ECO:0000259" key="1">
    <source>
        <dbReference type="Pfam" id="PF13175"/>
    </source>
</evidence>
<evidence type="ECO:0000313" key="2">
    <source>
        <dbReference type="EMBL" id="GAD03051.1"/>
    </source>
</evidence>